<dbReference type="EMBL" id="CAKXZS010000077">
    <property type="protein sequence ID" value="CAH2407604.1"/>
    <property type="molecule type" value="Genomic_DNA"/>
</dbReference>
<dbReference type="Gene3D" id="1.10.10.10">
    <property type="entry name" value="Winged helix-like DNA-binding domain superfamily/Winged helix DNA-binding domain"/>
    <property type="match status" value="1"/>
</dbReference>
<evidence type="ECO:0000259" key="2">
    <source>
        <dbReference type="PROSITE" id="PS51057"/>
    </source>
</evidence>
<keyword evidence="4" id="KW-1185">Reference proteome</keyword>
<feature type="domain" description="Paired" evidence="2">
    <location>
        <begin position="1"/>
        <end position="119"/>
    </location>
</feature>
<evidence type="ECO:0000313" key="4">
    <source>
        <dbReference type="Proteomes" id="UP001152604"/>
    </source>
</evidence>
<protein>
    <submittedName>
        <fullName evidence="3">Transposase</fullName>
    </submittedName>
</protein>
<dbReference type="InterPro" id="IPR009057">
    <property type="entry name" value="Homeodomain-like_sf"/>
</dbReference>
<reference evidence="3" key="1">
    <citation type="submission" date="2022-03" db="EMBL/GenBank/DDBJ databases">
        <authorList>
            <person name="Brunel B."/>
        </authorList>
    </citation>
    <scope>NUCLEOTIDE SEQUENCE</scope>
    <source>
        <strain evidence="3">STM4922sample</strain>
    </source>
</reference>
<sequence>MTRPLSNDLRERVVAAVLSGESRRSAAKRFGISVSAAVKLLQRHRATGSVAPGKMGGHRKRVLEPHRAFIEARIRETPHLTLHGLKDELAGRGVKVSHNAVWSFLRREGLSFKKNAVRP</sequence>
<comment type="caution">
    <text evidence="3">The sequence shown here is derived from an EMBL/GenBank/DDBJ whole genome shotgun (WGS) entry which is preliminary data.</text>
</comment>
<keyword evidence="1" id="KW-0563">Paired box</keyword>
<evidence type="ECO:0000256" key="1">
    <source>
        <dbReference type="ARBA" id="ARBA00022724"/>
    </source>
</evidence>
<organism evidence="3 4">
    <name type="scientific">Mesorhizobium ventifaucium</name>
    <dbReference type="NCBI Taxonomy" id="666020"/>
    <lineage>
        <taxon>Bacteria</taxon>
        <taxon>Pseudomonadati</taxon>
        <taxon>Pseudomonadota</taxon>
        <taxon>Alphaproteobacteria</taxon>
        <taxon>Hyphomicrobiales</taxon>
        <taxon>Phyllobacteriaceae</taxon>
        <taxon>Mesorhizobium</taxon>
    </lineage>
</organism>
<gene>
    <name evidence="3" type="ORF">MES4922_790001</name>
</gene>
<name>A0ABM9EE35_9HYPH</name>
<dbReference type="InterPro" id="IPR036388">
    <property type="entry name" value="WH-like_DNA-bd_sf"/>
</dbReference>
<dbReference type="InterPro" id="IPR001523">
    <property type="entry name" value="Paired_dom"/>
</dbReference>
<dbReference type="SUPFAM" id="SSF46689">
    <property type="entry name" value="Homeodomain-like"/>
    <property type="match status" value="1"/>
</dbReference>
<accession>A0ABM9EE35</accession>
<dbReference type="Pfam" id="PF00292">
    <property type="entry name" value="PAX"/>
    <property type="match status" value="1"/>
</dbReference>
<dbReference type="Proteomes" id="UP001152604">
    <property type="component" value="Unassembled WGS sequence"/>
</dbReference>
<evidence type="ECO:0000313" key="3">
    <source>
        <dbReference type="EMBL" id="CAH2407604.1"/>
    </source>
</evidence>
<proteinExistence type="predicted"/>
<dbReference type="PROSITE" id="PS51057">
    <property type="entry name" value="PAIRED_2"/>
    <property type="match status" value="1"/>
</dbReference>